<evidence type="ECO:0000313" key="3">
    <source>
        <dbReference type="Proteomes" id="UP000074294"/>
    </source>
</evidence>
<evidence type="ECO:0000256" key="1">
    <source>
        <dbReference type="SAM" id="Phobius"/>
    </source>
</evidence>
<proteinExistence type="predicted"/>
<dbReference type="Proteomes" id="UP000074294">
    <property type="component" value="Unassembled WGS sequence"/>
</dbReference>
<comment type="caution">
    <text evidence="2">The sequence shown here is derived from an EMBL/GenBank/DDBJ whole genome shotgun (WGS) entry which is preliminary data.</text>
</comment>
<dbReference type="EMBL" id="LQMQ01000036">
    <property type="protein sequence ID" value="KUO40724.1"/>
    <property type="molecule type" value="Genomic_DNA"/>
</dbReference>
<protein>
    <recommendedName>
        <fullName evidence="4">DUF155 domain-containing protein</fullName>
    </recommendedName>
</protein>
<keyword evidence="1" id="KW-1133">Transmembrane helix</keyword>
<evidence type="ECO:0000313" key="2">
    <source>
        <dbReference type="EMBL" id="KUO40724.1"/>
    </source>
</evidence>
<keyword evidence="1" id="KW-0472">Membrane</keyword>
<reference evidence="2 3" key="1">
    <citation type="journal article" date="2016" name="Nat. Microbiol.">
        <title>Genomic inference of the metabolism of cosmopolitan subsurface Archaea, Hadesarchaea.</title>
        <authorList>
            <person name="Baker B.J."/>
            <person name="Saw J.H."/>
            <person name="Lind A.E."/>
            <person name="Lazar C.S."/>
            <person name="Hinrichs K.-U."/>
            <person name="Teske A.P."/>
            <person name="Ettema T.J."/>
        </authorList>
    </citation>
    <scope>NUCLEOTIDE SEQUENCE [LARGE SCALE GENOMIC DNA]</scope>
</reference>
<name>A0A147JWD4_HADYE</name>
<keyword evidence="1" id="KW-0812">Transmembrane</keyword>
<accession>A0A147JWD4</accession>
<dbReference type="AlphaFoldDB" id="A0A147JWD4"/>
<sequence length="387" mass="44564">MPTADEGQLLTGRVVFQYFYDCGGDIDLEKIPQEKLKIVHRVPPKRLRVLAPKYEEVGLQPLEVSLGTKNIDGHEARVEGRIFPIGVIEIYTVIEFRNAGLESLIKLVRLDEHPVKVAGREVEFEAVAREDFEKLLEVIKPAIVSPYPAFKRPETYTLIMITDSSPKLKANDFLRRFRKQTAGILRGEREWKKLSSKEVEDALKTYLSYSEDDIVIVDWYSALMSGAVNYMDDLEHMIELAKIQLLELKSYDKLLDMRLERAYDSLYAVFTGPGVGVFWGRRWYGRLAAAAGELAEWRVEVTDLVEDMRNILKFTGDWYLGKLYRISSERFRIQDWLALVDKKLGQLQELYAMAMERVDVHRAMTLELLIIILIAIEVLLAIVIGFK</sequence>
<evidence type="ECO:0008006" key="4">
    <source>
        <dbReference type="Google" id="ProtNLM"/>
    </source>
</evidence>
<organism evidence="2 3">
    <name type="scientific">Hadarchaeum yellowstonense</name>
    <dbReference type="NCBI Taxonomy" id="1776334"/>
    <lineage>
        <taxon>Archaea</taxon>
        <taxon>Methanobacteriati</taxon>
        <taxon>Candidatus Hadarchaeota</taxon>
        <taxon>Candidatus Hadarchaeia</taxon>
        <taxon>Candidatus Hadarchaeales</taxon>
        <taxon>Candidatus Hadarchaeaceae</taxon>
        <taxon>Candidatus Hadarchaeum</taxon>
    </lineage>
</organism>
<feature type="transmembrane region" description="Helical" evidence="1">
    <location>
        <begin position="363"/>
        <end position="386"/>
    </location>
</feature>
<gene>
    <name evidence="2" type="ORF">APZ16_01005</name>
</gene>